<keyword evidence="5" id="KW-0378">Hydrolase</keyword>
<dbReference type="GO" id="GO:0046872">
    <property type="term" value="F:metal ion binding"/>
    <property type="evidence" value="ECO:0007669"/>
    <property type="project" value="UniProtKB-KW"/>
</dbReference>
<dbReference type="InterPro" id="IPR002716">
    <property type="entry name" value="PIN_dom"/>
</dbReference>
<comment type="caution">
    <text evidence="9">The sequence shown here is derived from an EMBL/GenBank/DDBJ whole genome shotgun (WGS) entry which is preliminary data.</text>
</comment>
<proteinExistence type="inferred from homology"/>
<comment type="similarity">
    <text evidence="7">Belongs to the PINc/VapC protein family.</text>
</comment>
<dbReference type="Proteomes" id="UP000245678">
    <property type="component" value="Unassembled WGS sequence"/>
</dbReference>
<dbReference type="GO" id="GO:0004519">
    <property type="term" value="F:endonuclease activity"/>
    <property type="evidence" value="ECO:0007669"/>
    <property type="project" value="UniProtKB-KW"/>
</dbReference>
<evidence type="ECO:0000313" key="9">
    <source>
        <dbReference type="EMBL" id="PWK75347.1"/>
    </source>
</evidence>
<evidence type="ECO:0000259" key="8">
    <source>
        <dbReference type="Pfam" id="PF01850"/>
    </source>
</evidence>
<gene>
    <name evidence="9" type="ORF">LX99_03841</name>
</gene>
<evidence type="ECO:0000256" key="3">
    <source>
        <dbReference type="ARBA" id="ARBA00022722"/>
    </source>
</evidence>
<dbReference type="PANTHER" id="PTHR33653">
    <property type="entry name" value="RIBONUCLEASE VAPC2"/>
    <property type="match status" value="1"/>
</dbReference>
<keyword evidence="9" id="KW-0255">Endonuclease</keyword>
<name>A0A316H4H7_9SPHI</name>
<protein>
    <submittedName>
        <fullName evidence="9">tRNA(fMet)-specific endonuclease VapC</fullName>
    </submittedName>
</protein>
<dbReference type="EMBL" id="QGHA01000008">
    <property type="protein sequence ID" value="PWK75347.1"/>
    <property type="molecule type" value="Genomic_DNA"/>
</dbReference>
<evidence type="ECO:0000313" key="10">
    <source>
        <dbReference type="Proteomes" id="UP000245678"/>
    </source>
</evidence>
<accession>A0A316H4H7</accession>
<dbReference type="CDD" id="cd09881">
    <property type="entry name" value="PIN_VapC4-5_FitB-like"/>
    <property type="match status" value="1"/>
</dbReference>
<dbReference type="Gene3D" id="3.40.50.1010">
    <property type="entry name" value="5'-nuclease"/>
    <property type="match status" value="1"/>
</dbReference>
<comment type="cofactor">
    <cofactor evidence="1">
        <name>Mg(2+)</name>
        <dbReference type="ChEBI" id="CHEBI:18420"/>
    </cofactor>
</comment>
<dbReference type="GO" id="GO:0016787">
    <property type="term" value="F:hydrolase activity"/>
    <property type="evidence" value="ECO:0007669"/>
    <property type="project" value="UniProtKB-KW"/>
</dbReference>
<dbReference type="PANTHER" id="PTHR33653:SF1">
    <property type="entry name" value="RIBONUCLEASE VAPC2"/>
    <property type="match status" value="1"/>
</dbReference>
<keyword evidence="4" id="KW-0479">Metal-binding</keyword>
<organism evidence="9 10">
    <name type="scientific">Mucilaginibacter oryzae</name>
    <dbReference type="NCBI Taxonomy" id="468058"/>
    <lineage>
        <taxon>Bacteria</taxon>
        <taxon>Pseudomonadati</taxon>
        <taxon>Bacteroidota</taxon>
        <taxon>Sphingobacteriia</taxon>
        <taxon>Sphingobacteriales</taxon>
        <taxon>Sphingobacteriaceae</taxon>
        <taxon>Mucilaginibacter</taxon>
    </lineage>
</organism>
<feature type="domain" description="PIN" evidence="8">
    <location>
        <begin position="4"/>
        <end position="133"/>
    </location>
</feature>
<sequence>MNLLLDTNIFVFISRNPKSKLLSTVINPDNRQLYVSVVTIAELRSIALQNNWTKEKWDFIQPIIDECYQIEATQILVNSYSQIDAYSQRRNPSFQDYSFATPRNMGKNDLWIASTAALLGLTLVTTDKDFDHLHQVFMEVKRISPDMLHTPAK</sequence>
<dbReference type="Pfam" id="PF01850">
    <property type="entry name" value="PIN"/>
    <property type="match status" value="1"/>
</dbReference>
<evidence type="ECO:0000256" key="2">
    <source>
        <dbReference type="ARBA" id="ARBA00022649"/>
    </source>
</evidence>
<keyword evidence="2" id="KW-1277">Toxin-antitoxin system</keyword>
<dbReference type="InterPro" id="IPR050556">
    <property type="entry name" value="Type_II_TA_system_RNase"/>
</dbReference>
<keyword evidence="10" id="KW-1185">Reference proteome</keyword>
<keyword evidence="6" id="KW-0460">Magnesium</keyword>
<evidence type="ECO:0000256" key="4">
    <source>
        <dbReference type="ARBA" id="ARBA00022723"/>
    </source>
</evidence>
<evidence type="ECO:0000256" key="5">
    <source>
        <dbReference type="ARBA" id="ARBA00022801"/>
    </source>
</evidence>
<evidence type="ECO:0000256" key="6">
    <source>
        <dbReference type="ARBA" id="ARBA00022842"/>
    </source>
</evidence>
<dbReference type="RefSeq" id="WP_109609293.1">
    <property type="nucleotide sequence ID" value="NZ_QGHA01000008.1"/>
</dbReference>
<keyword evidence="3" id="KW-0540">Nuclease</keyword>
<dbReference type="SUPFAM" id="SSF88723">
    <property type="entry name" value="PIN domain-like"/>
    <property type="match status" value="1"/>
</dbReference>
<evidence type="ECO:0000256" key="1">
    <source>
        <dbReference type="ARBA" id="ARBA00001946"/>
    </source>
</evidence>
<evidence type="ECO:0000256" key="7">
    <source>
        <dbReference type="ARBA" id="ARBA00038093"/>
    </source>
</evidence>
<reference evidence="9 10" key="1">
    <citation type="submission" date="2018-05" db="EMBL/GenBank/DDBJ databases">
        <title>Genomic Encyclopedia of Archaeal and Bacterial Type Strains, Phase II (KMG-II): from individual species to whole genera.</title>
        <authorList>
            <person name="Goeker M."/>
        </authorList>
    </citation>
    <scope>NUCLEOTIDE SEQUENCE [LARGE SCALE GENOMIC DNA]</scope>
    <source>
        <strain evidence="9 10">DSM 19975</strain>
    </source>
</reference>
<dbReference type="InterPro" id="IPR029060">
    <property type="entry name" value="PIN-like_dom_sf"/>
</dbReference>
<dbReference type="AlphaFoldDB" id="A0A316H4H7"/>